<feature type="compositionally biased region" description="Pro residues" evidence="1">
    <location>
        <begin position="349"/>
        <end position="359"/>
    </location>
</feature>
<accession>A0ABV7MW03</accession>
<evidence type="ECO:0000259" key="2">
    <source>
        <dbReference type="Pfam" id="PF13638"/>
    </source>
</evidence>
<evidence type="ECO:0000256" key="1">
    <source>
        <dbReference type="SAM" id="MobiDB-lite"/>
    </source>
</evidence>
<protein>
    <submittedName>
        <fullName evidence="3">PIN domain-containing protein</fullName>
    </submittedName>
</protein>
<keyword evidence="4" id="KW-1185">Reference proteome</keyword>
<dbReference type="Proteomes" id="UP001595648">
    <property type="component" value="Unassembled WGS sequence"/>
</dbReference>
<sequence length="547" mass="61150">MEIHLVADTNLFFECKPLEQLPWQELGHDPVVILLAKPVLDEIDKHKNANSRTRDRALEIFRRVRQMLKASVLESEIRTSSPKVVLRRMPSVKPDPTLEEHLDYTKTDERLIGIVSTLNSRSPEHRAVLFTEDAGPAMTADGLAVPYLMIDQSWRRPPQETDDAKRIKELKKEVEAYQAQEPRISIGTCEGADRSNTIAATRKVAAPLTDLEIEGFVAALKLKHALVSEFTPPPPSNTADASGEVTKIEYSSPSEDDIRIYHEVRYPQWIEQCHAILVQLHRGRDEIEPPIVVRWPISNDGTRPALQVRVEFEAKGSLALRRVRRDEDDDEDSATGSAPLRLPTTSPIQFPPPPKPPPFQRQVTRIPPPAEPRPKVTQGLDISKLMASGALGKNPQHIAEMSKLLGRLDPSAVSAAARLLQHDALRTFIPDALFGQASPETISYRPLRTFIPDPHDPEAFYYDDGWPAADITKQGGLTCDLWRHQAREQVFEFEVMFTKTGEARGIVECTVHAENLSKPVQARLVVSRIVDTLSVAEAANAMVEACN</sequence>
<evidence type="ECO:0000313" key="4">
    <source>
        <dbReference type="Proteomes" id="UP001595648"/>
    </source>
</evidence>
<organism evidence="3 4">
    <name type="scientific">Mesorhizobium cantuariense</name>
    <dbReference type="NCBI Taxonomy" id="1300275"/>
    <lineage>
        <taxon>Bacteria</taxon>
        <taxon>Pseudomonadati</taxon>
        <taxon>Pseudomonadota</taxon>
        <taxon>Alphaproteobacteria</taxon>
        <taxon>Hyphomicrobiales</taxon>
        <taxon>Phyllobacteriaceae</taxon>
        <taxon>Mesorhizobium</taxon>
    </lineage>
</organism>
<dbReference type="Pfam" id="PF13638">
    <property type="entry name" value="PIN_4"/>
    <property type="match status" value="1"/>
</dbReference>
<reference evidence="4" key="1">
    <citation type="journal article" date="2019" name="Int. J. Syst. Evol. Microbiol.">
        <title>The Global Catalogue of Microorganisms (GCM) 10K type strain sequencing project: providing services to taxonomists for standard genome sequencing and annotation.</title>
        <authorList>
            <consortium name="The Broad Institute Genomics Platform"/>
            <consortium name="The Broad Institute Genome Sequencing Center for Infectious Disease"/>
            <person name="Wu L."/>
            <person name="Ma J."/>
        </authorList>
    </citation>
    <scope>NUCLEOTIDE SEQUENCE [LARGE SCALE GENOMIC DNA]</scope>
    <source>
        <strain evidence="4">ICMP 19515</strain>
    </source>
</reference>
<evidence type="ECO:0000313" key="3">
    <source>
        <dbReference type="EMBL" id="MFC3326085.1"/>
    </source>
</evidence>
<proteinExistence type="predicted"/>
<gene>
    <name evidence="3" type="ORF">ACFOJ9_30640</name>
</gene>
<feature type="domain" description="PIN" evidence="2">
    <location>
        <begin position="6"/>
        <end position="144"/>
    </location>
</feature>
<comment type="caution">
    <text evidence="3">The sequence shown here is derived from an EMBL/GenBank/DDBJ whole genome shotgun (WGS) entry which is preliminary data.</text>
</comment>
<dbReference type="RefSeq" id="WP_378984645.1">
    <property type="nucleotide sequence ID" value="NZ_JBHRVD010000001.1"/>
</dbReference>
<dbReference type="InterPro" id="IPR002716">
    <property type="entry name" value="PIN_dom"/>
</dbReference>
<name>A0ABV7MW03_9HYPH</name>
<dbReference type="EMBL" id="JBHRVD010000001">
    <property type="protein sequence ID" value="MFC3326085.1"/>
    <property type="molecule type" value="Genomic_DNA"/>
</dbReference>
<feature type="region of interest" description="Disordered" evidence="1">
    <location>
        <begin position="321"/>
        <end position="376"/>
    </location>
</feature>